<dbReference type="AlphaFoldDB" id="A0AAW6BBT9"/>
<feature type="transmembrane region" description="Helical" evidence="2">
    <location>
        <begin position="86"/>
        <end position="108"/>
    </location>
</feature>
<keyword evidence="2" id="KW-1133">Transmembrane helix</keyword>
<gene>
    <name evidence="4" type="ORF">ODV14_08975</name>
</gene>
<dbReference type="InterPro" id="IPR001387">
    <property type="entry name" value="Cro/C1-type_HTH"/>
</dbReference>
<dbReference type="InterPro" id="IPR010982">
    <property type="entry name" value="Lambda_DNA-bd_dom_sf"/>
</dbReference>
<dbReference type="PANTHER" id="PTHR46558:SF13">
    <property type="entry name" value="HTH-TYPE TRANSCRIPTIONAL REGULATOR IMMR"/>
    <property type="match status" value="1"/>
</dbReference>
<accession>A0AAW6BBT9</accession>
<dbReference type="EMBL" id="JAOTHD010000032">
    <property type="protein sequence ID" value="MDB6247435.1"/>
    <property type="molecule type" value="Genomic_DNA"/>
</dbReference>
<feature type="transmembrane region" description="Helical" evidence="2">
    <location>
        <begin position="114"/>
        <end position="132"/>
    </location>
</feature>
<evidence type="ECO:0000256" key="2">
    <source>
        <dbReference type="SAM" id="Phobius"/>
    </source>
</evidence>
<organism evidence="4 5">
    <name type="scientific">Lactobacillus amylovorus</name>
    <dbReference type="NCBI Taxonomy" id="1604"/>
    <lineage>
        <taxon>Bacteria</taxon>
        <taxon>Bacillati</taxon>
        <taxon>Bacillota</taxon>
        <taxon>Bacilli</taxon>
        <taxon>Lactobacillales</taxon>
        <taxon>Lactobacillaceae</taxon>
        <taxon>Lactobacillus</taxon>
    </lineage>
</organism>
<comment type="caution">
    <text evidence="4">The sequence shown here is derived from an EMBL/GenBank/DDBJ whole genome shotgun (WGS) entry which is preliminary data.</text>
</comment>
<protein>
    <submittedName>
        <fullName evidence="4">Helix-turn-helix domain-containing protein</fullName>
    </submittedName>
</protein>
<keyword evidence="2" id="KW-0812">Transmembrane</keyword>
<dbReference type="SMART" id="SM00530">
    <property type="entry name" value="HTH_XRE"/>
    <property type="match status" value="1"/>
</dbReference>
<dbReference type="Gene3D" id="1.10.260.40">
    <property type="entry name" value="lambda repressor-like DNA-binding domains"/>
    <property type="match status" value="1"/>
</dbReference>
<name>A0AAW6BBT9_LACAM</name>
<proteinExistence type="predicted"/>
<feature type="domain" description="HTH cro/C1-type" evidence="3">
    <location>
        <begin position="7"/>
        <end position="61"/>
    </location>
</feature>
<reference evidence="4" key="2">
    <citation type="submission" date="2022-10" db="EMBL/GenBank/DDBJ databases">
        <authorList>
            <person name="Kostovova I."/>
            <person name="Moravkova M."/>
            <person name="Pechar R."/>
        </authorList>
    </citation>
    <scope>NUCLEOTIDE SEQUENCE</scope>
    <source>
        <strain evidence="4">M597B</strain>
    </source>
</reference>
<keyword evidence="2" id="KW-0472">Membrane</keyword>
<evidence type="ECO:0000256" key="1">
    <source>
        <dbReference type="ARBA" id="ARBA00023125"/>
    </source>
</evidence>
<dbReference type="RefSeq" id="WP_271327224.1">
    <property type="nucleotide sequence ID" value="NZ_JAOTHC010000031.1"/>
</dbReference>
<evidence type="ECO:0000313" key="5">
    <source>
        <dbReference type="Proteomes" id="UP001141961"/>
    </source>
</evidence>
<evidence type="ECO:0000259" key="3">
    <source>
        <dbReference type="PROSITE" id="PS50943"/>
    </source>
</evidence>
<keyword evidence="1" id="KW-0238">DNA-binding</keyword>
<dbReference type="SUPFAM" id="SSF47413">
    <property type="entry name" value="lambda repressor-like DNA-binding domains"/>
    <property type="match status" value="1"/>
</dbReference>
<dbReference type="Pfam" id="PF01381">
    <property type="entry name" value="HTH_3"/>
    <property type="match status" value="1"/>
</dbReference>
<reference evidence="4" key="1">
    <citation type="journal article" date="2022" name="Microorganisms">
        <title>Antibiotic Susceptibility, Resistance Gene Determinants and Corresponding Genomic Regions in Lactobacillus amylovorus Isolates Derived from Wild Boars and Domestic Pigs.</title>
        <authorList>
            <person name="Moravkova M."/>
            <person name="Kostovova I."/>
            <person name="Kavanova K."/>
            <person name="Pechar R."/>
            <person name="Stanek S."/>
            <person name="Brychta A."/>
            <person name="Zeman M."/>
            <person name="Kubasova T."/>
        </authorList>
    </citation>
    <scope>NUCLEOTIDE SEQUENCE</scope>
    <source>
        <strain evidence="4">M597B</strain>
    </source>
</reference>
<dbReference type="GO" id="GO:0003677">
    <property type="term" value="F:DNA binding"/>
    <property type="evidence" value="ECO:0007669"/>
    <property type="project" value="UniProtKB-KW"/>
</dbReference>
<evidence type="ECO:0000313" key="4">
    <source>
        <dbReference type="EMBL" id="MDB6247435.1"/>
    </source>
</evidence>
<dbReference type="PROSITE" id="PS50943">
    <property type="entry name" value="HTH_CROC1"/>
    <property type="match status" value="1"/>
</dbReference>
<dbReference type="CDD" id="cd00093">
    <property type="entry name" value="HTH_XRE"/>
    <property type="match status" value="1"/>
</dbReference>
<dbReference type="Proteomes" id="UP001141961">
    <property type="component" value="Unassembled WGS sequence"/>
</dbReference>
<sequence length="133" mass="15390">MNLNQKISQLRNDNNWSQEELAEKLNVSRQSVSKWESGQAKPDLDKIIALSNIFDVSTDYLLKDDNEEKSNKSTNKHHFSLSWIQFWRLNSAIWAIAGAIYVICGFTFDNWDSGMIIFPITLILTIIIRLFAH</sequence>
<dbReference type="PANTHER" id="PTHR46558">
    <property type="entry name" value="TRACRIPTIONAL REGULATORY PROTEIN-RELATED-RELATED"/>
    <property type="match status" value="1"/>
</dbReference>